<evidence type="ECO:0000256" key="5">
    <source>
        <dbReference type="PROSITE-ProRule" id="PRU00176"/>
    </source>
</evidence>
<evidence type="ECO:0000259" key="7">
    <source>
        <dbReference type="PROSITE" id="PS50102"/>
    </source>
</evidence>
<dbReference type="InterPro" id="IPR000504">
    <property type="entry name" value="RRM_dom"/>
</dbReference>
<evidence type="ECO:0000256" key="3">
    <source>
        <dbReference type="ARBA" id="ARBA00022737"/>
    </source>
</evidence>
<dbReference type="Pfam" id="PF18360">
    <property type="entry name" value="hnRNP_Q_AcD"/>
    <property type="match status" value="1"/>
</dbReference>
<dbReference type="InterPro" id="IPR006535">
    <property type="entry name" value="HnRNP_R/Q_splicing_fac"/>
</dbReference>
<dbReference type="Proteomes" id="UP000035680">
    <property type="component" value="Unassembled WGS sequence"/>
</dbReference>
<dbReference type="InterPro" id="IPR012677">
    <property type="entry name" value="Nucleotide-bd_a/b_plait_sf"/>
</dbReference>
<keyword evidence="3" id="KW-0677">Repeat</keyword>
<dbReference type="WBParaSite" id="SVE_1604600.1">
    <property type="protein sequence ID" value="SVE_1604600.1"/>
    <property type="gene ID" value="SVE_1604600"/>
</dbReference>
<evidence type="ECO:0000256" key="4">
    <source>
        <dbReference type="ARBA" id="ARBA00022884"/>
    </source>
</evidence>
<protein>
    <submittedName>
        <fullName evidence="9">Heterogeneous nuclear ribonucleoprotein Q</fullName>
    </submittedName>
</protein>
<dbReference type="NCBIfam" id="TIGR01648">
    <property type="entry name" value="hnRNP-R-Q"/>
    <property type="match status" value="1"/>
</dbReference>
<evidence type="ECO:0000256" key="2">
    <source>
        <dbReference type="ARBA" id="ARBA00022490"/>
    </source>
</evidence>
<dbReference type="PANTHER" id="PTHR21245">
    <property type="entry name" value="HETEROGENEOUS NUCLEAR RIBONUCLEOPROTEIN"/>
    <property type="match status" value="1"/>
</dbReference>
<feature type="domain" description="RRM" evidence="7">
    <location>
        <begin position="195"/>
        <end position="274"/>
    </location>
</feature>
<feature type="domain" description="RRM" evidence="7">
    <location>
        <begin position="373"/>
        <end position="443"/>
    </location>
</feature>
<feature type="domain" description="RRM" evidence="7">
    <location>
        <begin position="276"/>
        <end position="360"/>
    </location>
</feature>
<dbReference type="InterPro" id="IPR035979">
    <property type="entry name" value="RBD_domain_sf"/>
</dbReference>
<organism evidence="8 9">
    <name type="scientific">Strongyloides venezuelensis</name>
    <name type="common">Threadworm</name>
    <dbReference type="NCBI Taxonomy" id="75913"/>
    <lineage>
        <taxon>Eukaryota</taxon>
        <taxon>Metazoa</taxon>
        <taxon>Ecdysozoa</taxon>
        <taxon>Nematoda</taxon>
        <taxon>Chromadorea</taxon>
        <taxon>Rhabditida</taxon>
        <taxon>Tylenchina</taxon>
        <taxon>Panagrolaimomorpha</taxon>
        <taxon>Strongyloidoidea</taxon>
        <taxon>Strongyloididae</taxon>
        <taxon>Strongyloides</taxon>
    </lineage>
</organism>
<dbReference type="GO" id="GO:0003723">
    <property type="term" value="F:RNA binding"/>
    <property type="evidence" value="ECO:0007669"/>
    <property type="project" value="UniProtKB-UniRule"/>
</dbReference>
<dbReference type="Pfam" id="PF00076">
    <property type="entry name" value="RRM_1"/>
    <property type="match status" value="3"/>
</dbReference>
<feature type="region of interest" description="Disordered" evidence="6">
    <location>
        <begin position="571"/>
        <end position="631"/>
    </location>
</feature>
<reference evidence="9" key="2">
    <citation type="submission" date="2015-08" db="UniProtKB">
        <authorList>
            <consortium name="WormBaseParasite"/>
        </authorList>
    </citation>
    <scope>IDENTIFICATION</scope>
</reference>
<accession>A0A0K0FUN3</accession>
<reference evidence="8" key="1">
    <citation type="submission" date="2014-07" db="EMBL/GenBank/DDBJ databases">
        <authorList>
            <person name="Martin A.A"/>
            <person name="De Silva N."/>
        </authorList>
    </citation>
    <scope>NUCLEOTIDE SEQUENCE</scope>
</reference>
<name>A0A0K0FUN3_STRVS</name>
<keyword evidence="4 5" id="KW-0694">RNA-binding</keyword>
<evidence type="ECO:0000256" key="1">
    <source>
        <dbReference type="ARBA" id="ARBA00004496"/>
    </source>
</evidence>
<evidence type="ECO:0000313" key="9">
    <source>
        <dbReference type="WBParaSite" id="SVE_1604600.1"/>
    </source>
</evidence>
<evidence type="ECO:0000313" key="8">
    <source>
        <dbReference type="Proteomes" id="UP000035680"/>
    </source>
</evidence>
<feature type="compositionally biased region" description="Low complexity" evidence="6">
    <location>
        <begin position="10"/>
        <end position="22"/>
    </location>
</feature>
<dbReference type="InterPro" id="IPR041337">
    <property type="entry name" value="hnRNP_Q_AcD"/>
</dbReference>
<dbReference type="GO" id="GO:0005737">
    <property type="term" value="C:cytoplasm"/>
    <property type="evidence" value="ECO:0007669"/>
    <property type="project" value="UniProtKB-SubCell"/>
</dbReference>
<sequence>MADVHMESANTNVNNNGTDNTVQMEEGGIDSDNYRTDNSNELKLALTVNEDENFGKIKNLLVKSNCNPEVADAIMDLFMNDVVTEEDYDERVIDKLATMHPKTALFLIQETKRTRFFGVHSRPSYFMATVKHMNDRIKQQGLEFSFSQQIMPGPKYESIKQLIDETGYKLEVTVGQRKYHCPPGWEGPAPSAVSNEVFIGQIPKNIYEDVLVKLFSEYGQIWDLRILMDPINGGTRGYAFLAYTNVEASHAAVDHLNGYEIQPGCNLKVNVSVANRRLYIGNLPKSKTQKDILEEFKKFAEGVENVIMYTNPDDPKEKKSRGFCFIDFNEHKNASDCKRKMQMGRIKIFNTDLICEWAEQQSEVSEEVMKTVKMLYVRNLKEGASEQKVKDVFSAFGNVISVKRIRDFAFVDFEERDHCIKAMEEMNNKEFEGGILEISLAKPQLDPTKKKTNKQFNKVDKRKRLSYDHSDYEMYNYYQPHITYAHGPPRVPSYGGRPPYRGYPPMPPMHGYRPFHGFSPYDPYYDYQDPYEYYPPPHPVYEGYQEYNGIMPNYPTPPRKGNKKQRINLAGTKRRAEAMPEPATKRPGGHPNLPAENGAIYGVQPYRVQKNTYSTVPQTPKKDVDFSSDYY</sequence>
<feature type="region of interest" description="Disordered" evidence="6">
    <location>
        <begin position="1"/>
        <end position="36"/>
    </location>
</feature>
<evidence type="ECO:0000256" key="6">
    <source>
        <dbReference type="SAM" id="MobiDB-lite"/>
    </source>
</evidence>
<dbReference type="CDD" id="cd12251">
    <property type="entry name" value="RRM3_hnRNPR_like"/>
    <property type="match status" value="1"/>
</dbReference>
<dbReference type="FunFam" id="3.30.70.330:FF:000027">
    <property type="entry name" value="Heterogeneous nuclear ribonucleoprotein q isoform"/>
    <property type="match status" value="1"/>
</dbReference>
<dbReference type="PROSITE" id="PS50102">
    <property type="entry name" value="RRM"/>
    <property type="match status" value="3"/>
</dbReference>
<dbReference type="CDD" id="cd21039">
    <property type="entry name" value="NURR"/>
    <property type="match status" value="1"/>
</dbReference>
<dbReference type="AlphaFoldDB" id="A0A0K0FUN3"/>
<proteinExistence type="predicted"/>
<dbReference type="Gene3D" id="3.30.70.330">
    <property type="match status" value="3"/>
</dbReference>
<dbReference type="SUPFAM" id="SSF54928">
    <property type="entry name" value="RNA-binding domain, RBD"/>
    <property type="match status" value="3"/>
</dbReference>
<feature type="compositionally biased region" description="Polar residues" evidence="6">
    <location>
        <begin position="609"/>
        <end position="618"/>
    </location>
</feature>
<dbReference type="STRING" id="75913.A0A0K0FUN3"/>
<comment type="subcellular location">
    <subcellularLocation>
        <location evidence="1">Cytoplasm</location>
    </subcellularLocation>
</comment>
<dbReference type="FunFam" id="3.30.70.330:FF:000023">
    <property type="entry name" value="Heterogeneous nuclear ribonucleoprotein q isoform"/>
    <property type="match status" value="1"/>
</dbReference>
<keyword evidence="8" id="KW-1185">Reference proteome</keyword>
<dbReference type="SMART" id="SM00360">
    <property type="entry name" value="RRM"/>
    <property type="match status" value="3"/>
</dbReference>
<keyword evidence="2" id="KW-0963">Cytoplasm</keyword>